<name>A0A075GD79_9EURY</name>
<feature type="compositionally biased region" description="Basic and acidic residues" evidence="1">
    <location>
        <begin position="124"/>
        <end position="139"/>
    </location>
</feature>
<feature type="compositionally biased region" description="Low complexity" evidence="1">
    <location>
        <begin position="140"/>
        <end position="149"/>
    </location>
</feature>
<dbReference type="EMBL" id="KF900569">
    <property type="protein sequence ID" value="AIE99667.1"/>
    <property type="molecule type" value="Genomic_DNA"/>
</dbReference>
<feature type="compositionally biased region" description="Basic and acidic residues" evidence="1">
    <location>
        <begin position="88"/>
        <end position="97"/>
    </location>
</feature>
<feature type="region of interest" description="Disordered" evidence="1">
    <location>
        <begin position="124"/>
        <end position="150"/>
    </location>
</feature>
<sequence length="188" mass="20996">MRERITALPTESLASQWGKELLHMLARPGAYEHHESHGPHMEVYAALLQGPASKQQAVTEEDVKAAFAAARAKRKTNPLRDIANQSPWREENPSDDELKRLSAELPTDMEDASGVRTVPSKQIDRVDVSDRSGEDHELSARVAASAAQRDAPEELRDVLIDLEVGEKRAERKQWDDLVEGLDDLLDDD</sequence>
<accession>A0A075GD79</accession>
<reference evidence="2" key="1">
    <citation type="journal article" date="2014" name="Genome Biol. Evol.">
        <title>Pangenome evidence for extensive interdomain horizontal transfer affecting lineage core and shell genes in uncultured planktonic thaumarchaeota and euryarchaeota.</title>
        <authorList>
            <person name="Deschamps P."/>
            <person name="Zivanovic Y."/>
            <person name="Moreira D."/>
            <person name="Rodriguez-Valera F."/>
            <person name="Lopez-Garcia P."/>
        </authorList>
    </citation>
    <scope>NUCLEOTIDE SEQUENCE</scope>
</reference>
<protein>
    <submittedName>
        <fullName evidence="2">Uncharacterized protein</fullName>
    </submittedName>
</protein>
<evidence type="ECO:0000313" key="2">
    <source>
        <dbReference type="EMBL" id="AIE99667.1"/>
    </source>
</evidence>
<evidence type="ECO:0000256" key="1">
    <source>
        <dbReference type="SAM" id="MobiDB-lite"/>
    </source>
</evidence>
<organism evidence="2">
    <name type="scientific">uncultured marine group II/III euryarchaeote KM3_115_D04</name>
    <dbReference type="NCBI Taxonomy" id="1457855"/>
    <lineage>
        <taxon>Archaea</taxon>
        <taxon>Methanobacteriati</taxon>
        <taxon>Methanobacteriota</taxon>
        <taxon>environmental samples</taxon>
    </lineage>
</organism>
<feature type="region of interest" description="Disordered" evidence="1">
    <location>
        <begin position="71"/>
        <end position="97"/>
    </location>
</feature>
<proteinExistence type="predicted"/>
<dbReference type="AlphaFoldDB" id="A0A075GD79"/>